<dbReference type="Proteomes" id="UP000278036">
    <property type="component" value="Unassembled WGS sequence"/>
</dbReference>
<evidence type="ECO:0000256" key="3">
    <source>
        <dbReference type="ARBA" id="ARBA00032284"/>
    </source>
</evidence>
<feature type="domain" description="Peptidase S9 prolyl oligopeptidase catalytic" evidence="6">
    <location>
        <begin position="391"/>
        <end position="595"/>
    </location>
</feature>
<dbReference type="PANTHER" id="PTHR42776:SF27">
    <property type="entry name" value="DIPEPTIDYL PEPTIDASE FAMILY MEMBER 6"/>
    <property type="match status" value="1"/>
</dbReference>
<keyword evidence="9" id="KW-1185">Reference proteome</keyword>
<evidence type="ECO:0000313" key="8">
    <source>
        <dbReference type="EMBL" id="RMI20566.1"/>
    </source>
</evidence>
<comment type="function">
    <text evidence="5">This enzyme catalyzes the hydrolysis of the N-terminal peptide bond of an N-acetylated peptide to generate an N-acetylated amino acid and a peptide with a free N-terminus. It preferentially cleaves off Ac-Ala, Ac-Met and Ac-Ser. Also, involved in the degradation of oxidized and glycated proteins.</text>
</comment>
<name>A0A3A9JCH8_9PROT</name>
<dbReference type="InterPro" id="IPR002471">
    <property type="entry name" value="Pept_S9_AS"/>
</dbReference>
<protein>
    <recommendedName>
        <fullName evidence="4">Acyl-peptide hydrolase</fullName>
    </recommendedName>
    <alternativeName>
        <fullName evidence="3">Acylaminoacyl-peptidase</fullName>
    </alternativeName>
</protein>
<evidence type="ECO:0000313" key="9">
    <source>
        <dbReference type="Proteomes" id="UP000274097"/>
    </source>
</evidence>
<dbReference type="InterPro" id="IPR002470">
    <property type="entry name" value="Peptidase_S9A"/>
</dbReference>
<evidence type="ECO:0000313" key="10">
    <source>
        <dbReference type="Proteomes" id="UP000278036"/>
    </source>
</evidence>
<dbReference type="Gene3D" id="2.130.10.10">
    <property type="entry name" value="YVTN repeat-like/Quinoprotein amine dehydrogenase"/>
    <property type="match status" value="1"/>
</dbReference>
<dbReference type="InParanoid" id="A0A3A9JCH8"/>
<dbReference type="InterPro" id="IPR011042">
    <property type="entry name" value="6-blade_b-propeller_TolB-like"/>
</dbReference>
<dbReference type="GO" id="GO:0004252">
    <property type="term" value="F:serine-type endopeptidase activity"/>
    <property type="evidence" value="ECO:0007669"/>
    <property type="project" value="InterPro"/>
</dbReference>
<dbReference type="Gene3D" id="3.40.50.1820">
    <property type="entry name" value="alpha/beta hydrolase"/>
    <property type="match status" value="1"/>
</dbReference>
<sequence>MGTMTDTETRLDTLLAAPAASGPSYAADGRLYFLCDAGGSAQVWELPAGGGAARPRSEHRDAVSFVAGSPADGSAVFGRDQAGDERIQFYHLPERGAPRALTADPKTIHAWGAFSPDGTRLACTANDRNPAHADPCVIDIATGAFTRLLEVEGPHELPGWYPGGSAVILSTAPRTFESNLIGVDLTGRSTDLTPHEGDRRHMNPRWRRDGQGFWLLCDQGSEFLGVAFQHSGGAPRFLFAPEADVEKLEVSPDQTRLAVVVNQDGYSRLHVLEAETGAVLDTPQHPAGVITKLTWHPDGTALAFDLACPTRPSTLWHYRPGEAAAELLFAASEPPAVLRDWQLISFPTFDGRNLPGFLALPEGTAPAGGWPVLVWVHGGPAMQALPNWRPDLQMVLSLGIAVLVPNVRGSTGYGRAYAALDDRELRLDSVRDLAAAHAWLSGQQQFDGQRIGIMGQSYGGWMVLAAVTEYPELWAAGVDYYGIARWKTFFERTGPWRVGHRAAEYGDPVRDMELLERLSPLHKTEEIRCPMLVAQGMTDPRVPPHESEQIVQALKRRNVPVEYLTFPDEGHGFLKRDNRRRVYLGVASFLAQHLRPDRG</sequence>
<evidence type="ECO:0000256" key="2">
    <source>
        <dbReference type="ARBA" id="ARBA00022990"/>
    </source>
</evidence>
<dbReference type="EMBL" id="RAQU01000025">
    <property type="protein sequence ID" value="RKK05017.1"/>
    <property type="molecule type" value="Genomic_DNA"/>
</dbReference>
<accession>A0A3A9JCH8</accession>
<dbReference type="Gene3D" id="2.120.10.30">
    <property type="entry name" value="TolB, C-terminal domain"/>
    <property type="match status" value="1"/>
</dbReference>
<proteinExistence type="predicted"/>
<comment type="caution">
    <text evidence="7">The sequence shown here is derived from an EMBL/GenBank/DDBJ whole genome shotgun (WGS) entry which is preliminary data.</text>
</comment>
<dbReference type="SUPFAM" id="SSF82171">
    <property type="entry name" value="DPP6 N-terminal domain-like"/>
    <property type="match status" value="1"/>
</dbReference>
<dbReference type="PRINTS" id="PR00862">
    <property type="entry name" value="PROLIGOPTASE"/>
</dbReference>
<evidence type="ECO:0000256" key="5">
    <source>
        <dbReference type="ARBA" id="ARBA00045885"/>
    </source>
</evidence>
<keyword evidence="1 8" id="KW-0378">Hydrolase</keyword>
<reference evidence="7 10" key="1">
    <citation type="submission" date="2018-09" db="EMBL/GenBank/DDBJ databases">
        <title>Roseomonas sp. nov., isolated from feces of Tibetan antelopes in the Qinghai-Tibet plateau, China.</title>
        <authorList>
            <person name="Tian Z."/>
        </authorList>
    </citation>
    <scope>NUCLEOTIDE SEQUENCE [LARGE SCALE GENOMIC DNA]</scope>
    <source>
        <strain evidence="8 9">Z23</strain>
        <strain evidence="7 10">Z24</strain>
    </source>
</reference>
<evidence type="ECO:0000313" key="7">
    <source>
        <dbReference type="EMBL" id="RKK05017.1"/>
    </source>
</evidence>
<dbReference type="SUPFAM" id="SSF53474">
    <property type="entry name" value="alpha/beta-Hydrolases"/>
    <property type="match status" value="1"/>
</dbReference>
<evidence type="ECO:0000259" key="6">
    <source>
        <dbReference type="Pfam" id="PF00326"/>
    </source>
</evidence>
<dbReference type="InterPro" id="IPR015943">
    <property type="entry name" value="WD40/YVTN_repeat-like_dom_sf"/>
</dbReference>
<organism evidence="7 10">
    <name type="scientific">Teichococcus wenyumeiae</name>
    <dbReference type="NCBI Taxonomy" id="2478470"/>
    <lineage>
        <taxon>Bacteria</taxon>
        <taxon>Pseudomonadati</taxon>
        <taxon>Pseudomonadota</taxon>
        <taxon>Alphaproteobacteria</taxon>
        <taxon>Acetobacterales</taxon>
        <taxon>Roseomonadaceae</taxon>
        <taxon>Roseomonas</taxon>
    </lineage>
</organism>
<gene>
    <name evidence="7" type="ORF">D6Z83_06410</name>
    <name evidence="8" type="ORF">EBE87_15640</name>
</gene>
<dbReference type="Pfam" id="PF00326">
    <property type="entry name" value="Peptidase_S9"/>
    <property type="match status" value="1"/>
</dbReference>
<evidence type="ECO:0000256" key="4">
    <source>
        <dbReference type="ARBA" id="ARBA00032596"/>
    </source>
</evidence>
<dbReference type="OrthoDB" id="1094230at2"/>
<dbReference type="GO" id="GO:0006508">
    <property type="term" value="P:proteolysis"/>
    <property type="evidence" value="ECO:0007669"/>
    <property type="project" value="InterPro"/>
</dbReference>
<dbReference type="PROSITE" id="PS00708">
    <property type="entry name" value="PRO_ENDOPEP_SER"/>
    <property type="match status" value="1"/>
</dbReference>
<dbReference type="AlphaFoldDB" id="A0A3A9JCH8"/>
<dbReference type="Proteomes" id="UP000274097">
    <property type="component" value="Unassembled WGS sequence"/>
</dbReference>
<dbReference type="InterPro" id="IPR029058">
    <property type="entry name" value="AB_hydrolase_fold"/>
</dbReference>
<evidence type="ECO:0000256" key="1">
    <source>
        <dbReference type="ARBA" id="ARBA00022801"/>
    </source>
</evidence>
<dbReference type="InterPro" id="IPR001375">
    <property type="entry name" value="Peptidase_S9_cat"/>
</dbReference>
<dbReference type="EMBL" id="RFLX01000011">
    <property type="protein sequence ID" value="RMI20566.1"/>
    <property type="molecule type" value="Genomic_DNA"/>
</dbReference>
<keyword evidence="2" id="KW-0007">Acetylation</keyword>
<dbReference type="PANTHER" id="PTHR42776">
    <property type="entry name" value="SERINE PEPTIDASE S9 FAMILY MEMBER"/>
    <property type="match status" value="1"/>
</dbReference>